<evidence type="ECO:0000313" key="2">
    <source>
        <dbReference type="EMBL" id="CBA28871.1"/>
    </source>
</evidence>
<dbReference type="InterPro" id="IPR007539">
    <property type="entry name" value="DUF551"/>
</dbReference>
<keyword evidence="3" id="KW-1185">Reference proteome</keyword>
<dbReference type="AlphaFoldDB" id="C9XY00"/>
<proteinExistence type="predicted"/>
<name>C9XY00_CROTZ</name>
<accession>C9XY00</accession>
<reference evidence="2 3" key="1">
    <citation type="journal article" date="2010" name="J. Bacteriol.">
        <title>Complete Genome Sequence of Cronobacter turicensis LMG 23827, a foodborne pathogen causing deaths in neonates.</title>
        <authorList>
            <person name="Stephan R."/>
            <person name="Lehner A."/>
            <person name="Tischler P."/>
            <person name="Rattei T."/>
        </authorList>
    </citation>
    <scope>NUCLEOTIDE SEQUENCE [LARGE SCALE GENOMIC DNA]</scope>
    <source>
        <strain evidence="3">DSM 18703 / CCUG 55852 / LMG 23827 / z3032</strain>
    </source>
</reference>
<reference evidence="3" key="2">
    <citation type="journal article" date="2011" name="J. Bacteriol.">
        <title>Complete genome sequence of Cronobacter turicensis LMG 23827, a food-borne pathogen causing deaths in neonates.</title>
        <authorList>
            <person name="Stephan R."/>
            <person name="Lehner A."/>
            <person name="Tischler P."/>
            <person name="Rattei T."/>
        </authorList>
    </citation>
    <scope>NUCLEOTIDE SEQUENCE [LARGE SCALE GENOMIC DNA]</scope>
    <source>
        <strain evidence="3">DSM 18703 / CCUG 55852 / LMG 23827 / z3032</strain>
    </source>
</reference>
<dbReference type="EMBL" id="FN543093">
    <property type="protein sequence ID" value="CBA28871.1"/>
    <property type="molecule type" value="Genomic_DNA"/>
</dbReference>
<sequence>MEWIKCSDRLPPDGKYVLVATGDKVWVEAHFIEFDHTSGQMMWFSANAEAELRPAHHFTHWLELPEAPAE</sequence>
<evidence type="ECO:0000259" key="1">
    <source>
        <dbReference type="Pfam" id="PF04448"/>
    </source>
</evidence>
<evidence type="ECO:0000313" key="3">
    <source>
        <dbReference type="Proteomes" id="UP000002069"/>
    </source>
</evidence>
<dbReference type="HOGENOM" id="CLU_161918_1_0_6"/>
<dbReference type="Pfam" id="PF04448">
    <property type="entry name" value="DUF551"/>
    <property type="match status" value="1"/>
</dbReference>
<organism evidence="2 3">
    <name type="scientific">Cronobacter turicensis (strain DSM 18703 / CCUG 55852 / LMG 23827 / z3032)</name>
    <dbReference type="NCBI Taxonomy" id="693216"/>
    <lineage>
        <taxon>Bacteria</taxon>
        <taxon>Pseudomonadati</taxon>
        <taxon>Pseudomonadota</taxon>
        <taxon>Gammaproteobacteria</taxon>
        <taxon>Enterobacterales</taxon>
        <taxon>Enterobacteriaceae</taxon>
        <taxon>Cronobacter</taxon>
    </lineage>
</organism>
<gene>
    <name evidence="2" type="ordered locus">Ctu_11340</name>
</gene>
<dbReference type="KEGG" id="ctu:CTU_11340"/>
<protein>
    <recommendedName>
        <fullName evidence="1">DUF551 domain-containing protein</fullName>
    </recommendedName>
</protein>
<feature type="domain" description="DUF551" evidence="1">
    <location>
        <begin position="2"/>
        <end position="68"/>
    </location>
</feature>
<dbReference type="Proteomes" id="UP000002069">
    <property type="component" value="Chromosome"/>
</dbReference>